<evidence type="ECO:0000313" key="8">
    <source>
        <dbReference type="Proteomes" id="UP000617041"/>
    </source>
</evidence>
<evidence type="ECO:0000313" key="7">
    <source>
        <dbReference type="EMBL" id="MBK0393604.1"/>
    </source>
</evidence>
<dbReference type="AlphaFoldDB" id="A0A934Q032"/>
<gene>
    <name evidence="7" type="ORF">I8E28_13475</name>
</gene>
<evidence type="ECO:0000259" key="6">
    <source>
        <dbReference type="Pfam" id="PF13664"/>
    </source>
</evidence>
<comment type="caution">
    <text evidence="7">The sequence shown here is derived from an EMBL/GenBank/DDBJ whole genome shotgun (WGS) entry which is preliminary data.</text>
</comment>
<dbReference type="RefSeq" id="WP_200788566.1">
    <property type="nucleotide sequence ID" value="NZ_JAEDAO010000001.1"/>
</dbReference>
<evidence type="ECO:0000256" key="4">
    <source>
        <dbReference type="ARBA" id="ARBA00023136"/>
    </source>
</evidence>
<dbReference type="GO" id="GO:0016020">
    <property type="term" value="C:membrane"/>
    <property type="evidence" value="ECO:0007669"/>
    <property type="project" value="UniProtKB-SubCell"/>
</dbReference>
<proteinExistence type="predicted"/>
<keyword evidence="2 5" id="KW-0812">Transmembrane</keyword>
<accession>A0A934Q032</accession>
<name>A0A934Q032_9BURK</name>
<sequence length="154" mass="16263">MGWRHRVPVLAAALWWGGLTAIGALAVPLLFATLPSPALAGQAAARLFSAQAWVGLACGLVLLVASRDSTSRMEWAGGALAFVLAGMLLALLGEFAVAPRIVARENLRLWHTVGTALYALQWACALVVLWRVAGSAKRDGHPGESRDLDDQAGR</sequence>
<feature type="domain" description="TMEM205-like" evidence="6">
    <location>
        <begin position="10"/>
        <end position="105"/>
    </location>
</feature>
<feature type="transmembrane region" description="Helical" evidence="5">
    <location>
        <begin position="77"/>
        <end position="97"/>
    </location>
</feature>
<dbReference type="EMBL" id="JAEDAO010000001">
    <property type="protein sequence ID" value="MBK0393604.1"/>
    <property type="molecule type" value="Genomic_DNA"/>
</dbReference>
<dbReference type="InterPro" id="IPR025423">
    <property type="entry name" value="TMEM205-like"/>
</dbReference>
<feature type="transmembrane region" description="Helical" evidence="5">
    <location>
        <begin position="43"/>
        <end position="65"/>
    </location>
</feature>
<keyword evidence="8" id="KW-1185">Reference proteome</keyword>
<feature type="transmembrane region" description="Helical" evidence="5">
    <location>
        <begin position="7"/>
        <end position="31"/>
    </location>
</feature>
<evidence type="ECO:0000256" key="2">
    <source>
        <dbReference type="ARBA" id="ARBA00022692"/>
    </source>
</evidence>
<reference evidence="7" key="1">
    <citation type="submission" date="2020-12" db="EMBL/GenBank/DDBJ databases">
        <title>Ramlibacter sp. nov., isolated from a freshwater alga, Cryptomonas.</title>
        <authorList>
            <person name="Kim H.M."/>
            <person name="Jeon C.O."/>
        </authorList>
    </citation>
    <scope>NUCLEOTIDE SEQUENCE</scope>
    <source>
        <strain evidence="7">CrO1</strain>
    </source>
</reference>
<feature type="transmembrane region" description="Helical" evidence="5">
    <location>
        <begin position="109"/>
        <end position="130"/>
    </location>
</feature>
<dbReference type="Pfam" id="PF13664">
    <property type="entry name" value="DUF4149"/>
    <property type="match status" value="1"/>
</dbReference>
<evidence type="ECO:0000256" key="1">
    <source>
        <dbReference type="ARBA" id="ARBA00004370"/>
    </source>
</evidence>
<comment type="subcellular location">
    <subcellularLocation>
        <location evidence="1">Membrane</location>
    </subcellularLocation>
</comment>
<dbReference type="Proteomes" id="UP000617041">
    <property type="component" value="Unassembled WGS sequence"/>
</dbReference>
<protein>
    <submittedName>
        <fullName evidence="7">DUF4149 domain-containing protein</fullName>
    </submittedName>
</protein>
<organism evidence="7 8">
    <name type="scientific">Ramlibacter algicola</name>
    <dbReference type="NCBI Taxonomy" id="2795217"/>
    <lineage>
        <taxon>Bacteria</taxon>
        <taxon>Pseudomonadati</taxon>
        <taxon>Pseudomonadota</taxon>
        <taxon>Betaproteobacteria</taxon>
        <taxon>Burkholderiales</taxon>
        <taxon>Comamonadaceae</taxon>
        <taxon>Ramlibacter</taxon>
    </lineage>
</organism>
<keyword evidence="3 5" id="KW-1133">Transmembrane helix</keyword>
<evidence type="ECO:0000256" key="5">
    <source>
        <dbReference type="SAM" id="Phobius"/>
    </source>
</evidence>
<keyword evidence="4 5" id="KW-0472">Membrane</keyword>
<evidence type="ECO:0000256" key="3">
    <source>
        <dbReference type="ARBA" id="ARBA00022989"/>
    </source>
</evidence>